<feature type="transmembrane region" description="Helical" evidence="1">
    <location>
        <begin position="185"/>
        <end position="205"/>
    </location>
</feature>
<gene>
    <name evidence="2" type="ORF">S01H1_76730</name>
</gene>
<keyword evidence="1" id="KW-1133">Transmembrane helix</keyword>
<feature type="transmembrane region" description="Helical" evidence="1">
    <location>
        <begin position="132"/>
        <end position="151"/>
    </location>
</feature>
<organism evidence="2">
    <name type="scientific">marine sediment metagenome</name>
    <dbReference type="NCBI Taxonomy" id="412755"/>
    <lineage>
        <taxon>unclassified sequences</taxon>
        <taxon>metagenomes</taxon>
        <taxon>ecological metagenomes</taxon>
    </lineage>
</organism>
<evidence type="ECO:0000256" key="1">
    <source>
        <dbReference type="SAM" id="Phobius"/>
    </source>
</evidence>
<keyword evidence="1" id="KW-0812">Transmembrane</keyword>
<dbReference type="EMBL" id="BARS01051523">
    <property type="protein sequence ID" value="GAG46221.1"/>
    <property type="molecule type" value="Genomic_DNA"/>
</dbReference>
<evidence type="ECO:0000313" key="2">
    <source>
        <dbReference type="EMBL" id="GAG46221.1"/>
    </source>
</evidence>
<protein>
    <submittedName>
        <fullName evidence="2">Uncharacterized protein</fullName>
    </submittedName>
</protein>
<reference evidence="2" key="1">
    <citation type="journal article" date="2014" name="Front. Microbiol.">
        <title>High frequency of phylogenetically diverse reductive dehalogenase-homologous genes in deep subseafloor sedimentary metagenomes.</title>
        <authorList>
            <person name="Kawai M."/>
            <person name="Futagami T."/>
            <person name="Toyoda A."/>
            <person name="Takaki Y."/>
            <person name="Nishi S."/>
            <person name="Hori S."/>
            <person name="Arai W."/>
            <person name="Tsubouchi T."/>
            <person name="Morono Y."/>
            <person name="Uchiyama I."/>
            <person name="Ito T."/>
            <person name="Fujiyama A."/>
            <person name="Inagaki F."/>
            <person name="Takami H."/>
        </authorList>
    </citation>
    <scope>NUCLEOTIDE SEQUENCE</scope>
    <source>
        <strain evidence="2">Expedition CK06-06</strain>
    </source>
</reference>
<keyword evidence="1" id="KW-0472">Membrane</keyword>
<feature type="non-terminal residue" evidence="2">
    <location>
        <position position="1"/>
    </location>
</feature>
<comment type="caution">
    <text evidence="2">The sequence shown here is derived from an EMBL/GenBank/DDBJ whole genome shotgun (WGS) entry which is preliminary data.</text>
</comment>
<proteinExistence type="predicted"/>
<dbReference type="AlphaFoldDB" id="X0ZCV7"/>
<sequence>VVVESDFYQGISYIINPNQTELFNDTAYDFTFILDSDYWTVTDFGFVLFNSTGDNIGSDSDTTNGGTTTVNLDVGNNIQISINYYWVIDSNYTNGSRMWYVMNDAGTDWSIWVFFRDLRNYADDEIFGLDNFGLAILTFLFIFIFTGIMSYKFGLISPAAISMLIFTLVLFFDVGLGLMEGFNPIGALPHLPTILVGIIMAGILFKEVYR</sequence>
<name>X0ZCV7_9ZZZZ</name>
<accession>X0ZCV7</accession>
<feature type="transmembrane region" description="Helical" evidence="1">
    <location>
        <begin position="158"/>
        <end position="179"/>
    </location>
</feature>